<evidence type="ECO:0000313" key="6">
    <source>
        <dbReference type="Proteomes" id="UP001150062"/>
    </source>
</evidence>
<comment type="caution">
    <text evidence="5">The sequence shown here is derived from an EMBL/GenBank/DDBJ whole genome shotgun (WGS) entry which is preliminary data.</text>
</comment>
<feature type="compositionally biased region" description="Acidic residues" evidence="3">
    <location>
        <begin position="19"/>
        <end position="30"/>
    </location>
</feature>
<proteinExistence type="predicted"/>
<dbReference type="EMBL" id="JAOAOG010000299">
    <property type="protein sequence ID" value="KAJ6231626.1"/>
    <property type="molecule type" value="Genomic_DNA"/>
</dbReference>
<evidence type="ECO:0000256" key="1">
    <source>
        <dbReference type="ARBA" id="ARBA00001968"/>
    </source>
</evidence>
<accession>A0ABQ8XG45</accession>
<gene>
    <name evidence="5" type="ORF">M0813_05699</name>
</gene>
<comment type="cofactor">
    <cofactor evidence="1">
        <name>a divalent metal cation</name>
        <dbReference type="ChEBI" id="CHEBI:60240"/>
    </cofactor>
</comment>
<keyword evidence="6" id="KW-1185">Reference proteome</keyword>
<dbReference type="Proteomes" id="UP001150062">
    <property type="component" value="Unassembled WGS sequence"/>
</dbReference>
<evidence type="ECO:0000259" key="4">
    <source>
        <dbReference type="Pfam" id="PF13359"/>
    </source>
</evidence>
<sequence length="335" mass="40174">MEIPNQWRNREPINVLQSESEEDDEDEDEEINHFSWENIQRLNDEEERRTITGYTGRQLNNLWTLVEPSFRFEGKGKRRKILNPQSSFIMLLVWLRHYEIFKMLAPRFNLKYTWAHDLIVDTIYRIHDILVNSQVHFIHSNIQRLQGWRLDDFPNVIAIVDTTVQQISRPVYHQEDWYDGKHKCHSIKTQTINAPNGLVMHYNAGLRGPIHDKRVWDITWEGDVQHFFHQEMQMMDDPPEVLADKAYLGVNQVTIIMPYRGQRRNLTEEEIEFNQKVSRHRVIIEQFYGRLKNKFRAIGNKWRHDKGEFYIKTMGVAISLINWEIRNGHPLNNNF</sequence>
<organism evidence="5 6">
    <name type="scientific">Anaeramoeba flamelloides</name>
    <dbReference type="NCBI Taxonomy" id="1746091"/>
    <lineage>
        <taxon>Eukaryota</taxon>
        <taxon>Metamonada</taxon>
        <taxon>Anaeramoebidae</taxon>
        <taxon>Anaeramoeba</taxon>
    </lineage>
</organism>
<keyword evidence="2" id="KW-0479">Metal-binding</keyword>
<name>A0ABQ8XG45_9EUKA</name>
<dbReference type="Pfam" id="PF13359">
    <property type="entry name" value="DDE_Tnp_4"/>
    <property type="match status" value="1"/>
</dbReference>
<evidence type="ECO:0000256" key="2">
    <source>
        <dbReference type="ARBA" id="ARBA00022723"/>
    </source>
</evidence>
<protein>
    <submittedName>
        <fullName evidence="5">Thap domain protein</fullName>
    </submittedName>
</protein>
<reference evidence="5" key="1">
    <citation type="submission" date="2022-08" db="EMBL/GenBank/DDBJ databases">
        <title>Novel sulfate-reducing endosymbionts in the free-living metamonad Anaeramoeba.</title>
        <authorList>
            <person name="Jerlstrom-Hultqvist J."/>
            <person name="Cepicka I."/>
            <person name="Gallot-Lavallee L."/>
            <person name="Salas-Leiva D."/>
            <person name="Curtis B.A."/>
            <person name="Zahonova K."/>
            <person name="Pipaliya S."/>
            <person name="Dacks J."/>
            <person name="Roger A.J."/>
        </authorList>
    </citation>
    <scope>NUCLEOTIDE SEQUENCE</scope>
    <source>
        <strain evidence="5">Schooner1</strain>
    </source>
</reference>
<feature type="domain" description="DDE Tnp4" evidence="4">
    <location>
        <begin position="160"/>
        <end position="322"/>
    </location>
</feature>
<evidence type="ECO:0000256" key="3">
    <source>
        <dbReference type="SAM" id="MobiDB-lite"/>
    </source>
</evidence>
<evidence type="ECO:0000313" key="5">
    <source>
        <dbReference type="EMBL" id="KAJ6231626.1"/>
    </source>
</evidence>
<dbReference type="InterPro" id="IPR027806">
    <property type="entry name" value="HARBI1_dom"/>
</dbReference>
<feature type="region of interest" description="Disordered" evidence="3">
    <location>
        <begin position="1"/>
        <end position="30"/>
    </location>
</feature>